<dbReference type="AlphaFoldDB" id="A0A813LPC5"/>
<evidence type="ECO:0000313" key="1">
    <source>
        <dbReference type="EMBL" id="CAE8734776.1"/>
    </source>
</evidence>
<evidence type="ECO:0000313" key="2">
    <source>
        <dbReference type="Proteomes" id="UP000626109"/>
    </source>
</evidence>
<organism evidence="1 2">
    <name type="scientific">Polarella glacialis</name>
    <name type="common">Dinoflagellate</name>
    <dbReference type="NCBI Taxonomy" id="89957"/>
    <lineage>
        <taxon>Eukaryota</taxon>
        <taxon>Sar</taxon>
        <taxon>Alveolata</taxon>
        <taxon>Dinophyceae</taxon>
        <taxon>Suessiales</taxon>
        <taxon>Suessiaceae</taxon>
        <taxon>Polarella</taxon>
    </lineage>
</organism>
<accession>A0A813LPC5</accession>
<proteinExistence type="predicted"/>
<sequence length="122" mass="13764">MDYSFQGNFPAGKRQILSGVEKWLYTDVRFEQRDKLEQDLHEAFLSGCASGLCRQRSDDRAAALKHISTIVLPNQCRKKACKGGILKMPSDRNTGLPSCCRQCVHHVEQAGDWGFWVNATCM</sequence>
<name>A0A813LPC5_POLGL</name>
<gene>
    <name evidence="1" type="ORF">PGLA2088_LOCUS47484</name>
</gene>
<dbReference type="Proteomes" id="UP000626109">
    <property type="component" value="Unassembled WGS sequence"/>
</dbReference>
<dbReference type="EMBL" id="CAJNNW010036478">
    <property type="protein sequence ID" value="CAE8734776.1"/>
    <property type="molecule type" value="Genomic_DNA"/>
</dbReference>
<protein>
    <submittedName>
        <fullName evidence="1">Uncharacterized protein</fullName>
    </submittedName>
</protein>
<reference evidence="1" key="1">
    <citation type="submission" date="2021-02" db="EMBL/GenBank/DDBJ databases">
        <authorList>
            <person name="Dougan E. K."/>
            <person name="Rhodes N."/>
            <person name="Thang M."/>
            <person name="Chan C."/>
        </authorList>
    </citation>
    <scope>NUCLEOTIDE SEQUENCE</scope>
</reference>
<comment type="caution">
    <text evidence="1">The sequence shown here is derived from an EMBL/GenBank/DDBJ whole genome shotgun (WGS) entry which is preliminary data.</text>
</comment>